<gene>
    <name evidence="1" type="ORF">GCM10010358_11540</name>
</gene>
<reference evidence="1" key="1">
    <citation type="journal article" date="2014" name="Int. J. Syst. Evol. Microbiol.">
        <title>Complete genome sequence of Corynebacterium casei LMG S-19264T (=DSM 44701T), isolated from a smear-ripened cheese.</title>
        <authorList>
            <consortium name="US DOE Joint Genome Institute (JGI-PGF)"/>
            <person name="Walter F."/>
            <person name="Albersmeier A."/>
            <person name="Kalinowski J."/>
            <person name="Ruckert C."/>
        </authorList>
    </citation>
    <scope>NUCLEOTIDE SEQUENCE</scope>
    <source>
        <strain evidence="1">JCM 4790</strain>
    </source>
</reference>
<reference evidence="1" key="2">
    <citation type="submission" date="2020-09" db="EMBL/GenBank/DDBJ databases">
        <authorList>
            <person name="Sun Q."/>
            <person name="Ohkuma M."/>
        </authorList>
    </citation>
    <scope>NUCLEOTIDE SEQUENCE</scope>
    <source>
        <strain evidence="1">JCM 4790</strain>
    </source>
</reference>
<keyword evidence="2" id="KW-1185">Reference proteome</keyword>
<evidence type="ECO:0000313" key="1">
    <source>
        <dbReference type="EMBL" id="GGX59017.1"/>
    </source>
</evidence>
<organism evidence="1 2">
    <name type="scientific">Streptomyces minutiscleroticus</name>
    <dbReference type="NCBI Taxonomy" id="68238"/>
    <lineage>
        <taxon>Bacteria</taxon>
        <taxon>Bacillati</taxon>
        <taxon>Actinomycetota</taxon>
        <taxon>Actinomycetes</taxon>
        <taxon>Kitasatosporales</taxon>
        <taxon>Streptomycetaceae</taxon>
        <taxon>Streptomyces</taxon>
    </lineage>
</organism>
<accession>A0A918KCX6</accession>
<comment type="caution">
    <text evidence="1">The sequence shown here is derived from an EMBL/GenBank/DDBJ whole genome shotgun (WGS) entry which is preliminary data.</text>
</comment>
<name>A0A918KCX6_9ACTN</name>
<dbReference type="EMBL" id="BMVU01000003">
    <property type="protein sequence ID" value="GGX59017.1"/>
    <property type="molecule type" value="Genomic_DNA"/>
</dbReference>
<dbReference type="RefSeq" id="WP_229919185.1">
    <property type="nucleotide sequence ID" value="NZ_BMVU01000003.1"/>
</dbReference>
<sequence>MAGTGETKRPSTLTPLPVRRRTVVAYRRGAGRHPAVEAAVMALRAAVPQELAHGRVPPSPPPAPRR</sequence>
<dbReference type="Proteomes" id="UP000619244">
    <property type="component" value="Unassembled WGS sequence"/>
</dbReference>
<dbReference type="AlphaFoldDB" id="A0A918KCX6"/>
<protein>
    <submittedName>
        <fullName evidence="1">Uncharacterized protein</fullName>
    </submittedName>
</protein>
<proteinExistence type="predicted"/>
<evidence type="ECO:0000313" key="2">
    <source>
        <dbReference type="Proteomes" id="UP000619244"/>
    </source>
</evidence>